<dbReference type="AlphaFoldDB" id="B7GLR9"/>
<dbReference type="PANTHER" id="PTHR33434">
    <property type="entry name" value="DEGV DOMAIN-CONTAINING PROTEIN DR_1986-RELATED"/>
    <property type="match status" value="1"/>
</dbReference>
<dbReference type="PROSITE" id="PS51482">
    <property type="entry name" value="DEGV"/>
    <property type="match status" value="1"/>
</dbReference>
<dbReference type="Proteomes" id="UP000000742">
    <property type="component" value="Chromosome"/>
</dbReference>
<dbReference type="SUPFAM" id="SSF82549">
    <property type="entry name" value="DAK1/DegV-like"/>
    <property type="match status" value="1"/>
</dbReference>
<dbReference type="InterPro" id="IPR050270">
    <property type="entry name" value="DegV_domain_contain"/>
</dbReference>
<evidence type="ECO:0000313" key="3">
    <source>
        <dbReference type="EMBL" id="ACJ34519.1"/>
    </source>
</evidence>
<dbReference type="NCBIfam" id="TIGR00762">
    <property type="entry name" value="DegV"/>
    <property type="match status" value="1"/>
</dbReference>
<dbReference type="HOGENOM" id="CLU_048251_4_1_9"/>
<gene>
    <name evidence="3" type="ordered locus">Aflv_2160</name>
</gene>
<dbReference type="STRING" id="491915.Aflv_2160"/>
<sequence length="307" mass="33923">MFFFIIIATLKISTYIGVIEMNIKIIADSGCDLPLSFIKEKQIAFLPLAVHINDQDYDDQLTIQPKQVYDAMRNGDVPKTSQAKPAQMEELFTTLAKENIPAIYIAFSSALSGTYQTAVMIKHDVLERYPDAKLTVIDSKCASLGLGLVVKKAVELAESGIAYEDVVTTIETYCRHMEHIFTVDDLQYLARGGRVSKTAAFVGGVLNIKPLLHVEDGKLIPIEKVRGRKKVLKRMVELMRERGADVQNQLIGISHGDDEQTALELKAMIEETFGCKQFFISEIGGAIGAHAGPGTIALFFLNKQLAQ</sequence>
<dbReference type="GO" id="GO:0008289">
    <property type="term" value="F:lipid binding"/>
    <property type="evidence" value="ECO:0007669"/>
    <property type="project" value="UniProtKB-KW"/>
</dbReference>
<name>B7GLR9_ANOFW</name>
<comment type="function">
    <text evidence="1">May bind long-chain fatty acids, such as palmitate, and may play a role in lipid transport or fatty acid metabolism.</text>
</comment>
<dbReference type="KEGG" id="afl:Aflv_2160"/>
<organism evidence="3 4">
    <name type="scientific">Anoxybacillus flavithermus (strain DSM 21510 / WK1)</name>
    <dbReference type="NCBI Taxonomy" id="491915"/>
    <lineage>
        <taxon>Bacteria</taxon>
        <taxon>Bacillati</taxon>
        <taxon>Bacillota</taxon>
        <taxon>Bacilli</taxon>
        <taxon>Bacillales</taxon>
        <taxon>Anoxybacillaceae</taxon>
        <taxon>Anoxybacillus</taxon>
    </lineage>
</organism>
<accession>B7GLR9</accession>
<dbReference type="Pfam" id="PF02645">
    <property type="entry name" value="DegV"/>
    <property type="match status" value="1"/>
</dbReference>
<dbReference type="Gene3D" id="3.40.50.10170">
    <property type="match status" value="1"/>
</dbReference>
<dbReference type="InterPro" id="IPR003797">
    <property type="entry name" value="DegV"/>
</dbReference>
<dbReference type="eggNOG" id="COG1307">
    <property type="taxonomic scope" value="Bacteria"/>
</dbReference>
<evidence type="ECO:0000256" key="1">
    <source>
        <dbReference type="ARBA" id="ARBA00003238"/>
    </source>
</evidence>
<dbReference type="Gene3D" id="3.30.1180.10">
    <property type="match status" value="1"/>
</dbReference>
<proteinExistence type="predicted"/>
<dbReference type="EMBL" id="CP000922">
    <property type="protein sequence ID" value="ACJ34519.1"/>
    <property type="molecule type" value="Genomic_DNA"/>
</dbReference>
<dbReference type="PANTHER" id="PTHR33434:SF3">
    <property type="entry name" value="DEGV DOMAIN-CONTAINING PROTEIN YITS"/>
    <property type="match status" value="1"/>
</dbReference>
<protein>
    <submittedName>
        <fullName evidence="3">Uncharacterized protein conserved in bacteria</fullName>
    </submittedName>
</protein>
<evidence type="ECO:0000256" key="2">
    <source>
        <dbReference type="ARBA" id="ARBA00023121"/>
    </source>
</evidence>
<evidence type="ECO:0000313" key="4">
    <source>
        <dbReference type="Proteomes" id="UP000000742"/>
    </source>
</evidence>
<keyword evidence="2" id="KW-0446">Lipid-binding</keyword>
<dbReference type="InterPro" id="IPR043168">
    <property type="entry name" value="DegV_C"/>
</dbReference>
<reference evidence="3 4" key="1">
    <citation type="journal article" date="2008" name="Genome Biol.">
        <title>Encapsulated in silica: genome, proteome and physiology of the thermophilic bacterium Anoxybacillus flavithermus WK1.</title>
        <authorList>
            <person name="Saw J.H."/>
            <person name="Mountain B.W."/>
            <person name="Feng L."/>
            <person name="Omelchenko M.V."/>
            <person name="Hou S."/>
            <person name="Saito J.A."/>
            <person name="Stott M.B."/>
            <person name="Li D."/>
            <person name="Zhao G."/>
            <person name="Wu J."/>
            <person name="Galperin M.Y."/>
            <person name="Koonin E.V."/>
            <person name="Makarova K.S."/>
            <person name="Wolf Y.I."/>
            <person name="Rigden D.J."/>
            <person name="Dunfield P.F."/>
            <person name="Wang L."/>
            <person name="Alam M."/>
        </authorList>
    </citation>
    <scope>NUCLEOTIDE SEQUENCE [LARGE SCALE GENOMIC DNA]</scope>
    <source>
        <strain evidence="4">DSM 21510 / WK1</strain>
    </source>
</reference>